<sequence>MAQDRSPIHRAAVSLALTLLQGYQRLISPLFGPSCRFQPTCSHYAITAIERFGVLKGSWLAAKRILKCHPLHAGGDDPVPEKPNEKS</sequence>
<dbReference type="InterPro" id="IPR002696">
    <property type="entry name" value="Membr_insert_effic_factor_YidD"/>
</dbReference>
<dbReference type="PANTHER" id="PTHR33383:SF1">
    <property type="entry name" value="MEMBRANE PROTEIN INSERTION EFFICIENCY FACTOR-RELATED"/>
    <property type="match status" value="1"/>
</dbReference>
<dbReference type="EMBL" id="JAERPS020000006">
    <property type="protein sequence ID" value="MBZ9613276.1"/>
    <property type="molecule type" value="Genomic_DNA"/>
</dbReference>
<comment type="caution">
    <text evidence="2">The sequence shown here is derived from an EMBL/GenBank/DDBJ whole genome shotgun (WGS) entry which is preliminary data.</text>
</comment>
<name>A0ABS7XCK0_9GAMM</name>
<gene>
    <name evidence="2" type="primary">yidD</name>
    <name evidence="2" type="ORF">I4W93_016920</name>
</gene>
<keyword evidence="1" id="KW-0472">Membrane</keyword>
<protein>
    <recommendedName>
        <fullName evidence="1">Putative membrane protein insertion efficiency factor</fullName>
    </recommendedName>
</protein>
<dbReference type="HAMAP" id="MF_00386">
    <property type="entry name" value="UPF0161_YidD"/>
    <property type="match status" value="1"/>
</dbReference>
<keyword evidence="1" id="KW-1003">Cell membrane</keyword>
<dbReference type="NCBIfam" id="TIGR00278">
    <property type="entry name" value="membrane protein insertion efficiency factor YidD"/>
    <property type="match status" value="1"/>
</dbReference>
<evidence type="ECO:0000256" key="1">
    <source>
        <dbReference type="HAMAP-Rule" id="MF_00386"/>
    </source>
</evidence>
<reference evidence="2 3" key="1">
    <citation type="submission" date="2021-08" db="EMBL/GenBank/DDBJ databases">
        <title>Rheinheimera aquimaris sp. nov., isolated from seawater of the East Sea in Korea.</title>
        <authorList>
            <person name="Kim K.H."/>
            <person name="Wenting R."/>
            <person name="Kim K.R."/>
            <person name="Jeon C.O."/>
        </authorList>
    </citation>
    <scope>NUCLEOTIDE SEQUENCE [LARGE SCALE GENOMIC DNA]</scope>
    <source>
        <strain evidence="2 3">MA-13</strain>
    </source>
</reference>
<keyword evidence="3" id="KW-1185">Reference proteome</keyword>
<dbReference type="PANTHER" id="PTHR33383">
    <property type="entry name" value="MEMBRANE PROTEIN INSERTION EFFICIENCY FACTOR-RELATED"/>
    <property type="match status" value="1"/>
</dbReference>
<organism evidence="2 3">
    <name type="scientific">Rheinheimera maricola</name>
    <dbReference type="NCBI Taxonomy" id="2793282"/>
    <lineage>
        <taxon>Bacteria</taxon>
        <taxon>Pseudomonadati</taxon>
        <taxon>Pseudomonadota</taxon>
        <taxon>Gammaproteobacteria</taxon>
        <taxon>Chromatiales</taxon>
        <taxon>Chromatiaceae</taxon>
        <taxon>Rheinheimera</taxon>
    </lineage>
</organism>
<dbReference type="Proteomes" id="UP000663814">
    <property type="component" value="Unassembled WGS sequence"/>
</dbReference>
<comment type="similarity">
    <text evidence="1">Belongs to the UPF0161 family.</text>
</comment>
<evidence type="ECO:0000313" key="2">
    <source>
        <dbReference type="EMBL" id="MBZ9613276.1"/>
    </source>
</evidence>
<comment type="subcellular location">
    <subcellularLocation>
        <location evidence="1">Cell membrane</location>
        <topology evidence="1">Peripheral membrane protein</topology>
        <orientation evidence="1">Cytoplasmic side</orientation>
    </subcellularLocation>
</comment>
<accession>A0ABS7XCK0</accession>
<comment type="function">
    <text evidence="1">Could be involved in insertion of integral membrane proteins into the membrane.</text>
</comment>
<evidence type="ECO:0000313" key="3">
    <source>
        <dbReference type="Proteomes" id="UP000663814"/>
    </source>
</evidence>
<dbReference type="Pfam" id="PF01809">
    <property type="entry name" value="YidD"/>
    <property type="match status" value="1"/>
</dbReference>
<proteinExistence type="inferred from homology"/>
<dbReference type="SMART" id="SM01234">
    <property type="entry name" value="Haemolytic"/>
    <property type="match status" value="1"/>
</dbReference>
<dbReference type="RefSeq" id="WP_205311966.1">
    <property type="nucleotide sequence ID" value="NZ_JAERPS020000006.1"/>
</dbReference>